<dbReference type="EMBL" id="JACSQE010000006">
    <property type="protein sequence ID" value="MBD7998711.1"/>
    <property type="molecule type" value="Genomic_DNA"/>
</dbReference>
<feature type="region of interest" description="Disordered" evidence="1">
    <location>
        <begin position="227"/>
        <end position="267"/>
    </location>
</feature>
<dbReference type="RefSeq" id="WP_191790412.1">
    <property type="nucleotide sequence ID" value="NZ_JACSQE010000006.1"/>
</dbReference>
<evidence type="ECO:0000256" key="1">
    <source>
        <dbReference type="SAM" id="MobiDB-lite"/>
    </source>
</evidence>
<reference evidence="4 5" key="1">
    <citation type="submission" date="2020-08" db="EMBL/GenBank/DDBJ databases">
        <title>A Genomic Blueprint of the Chicken Gut Microbiome.</title>
        <authorList>
            <person name="Gilroy R."/>
            <person name="Ravi A."/>
            <person name="Getino M."/>
            <person name="Pursley I."/>
            <person name="Horton D.L."/>
            <person name="Alikhan N.-F."/>
            <person name="Baker D."/>
            <person name="Gharbi K."/>
            <person name="Hall N."/>
            <person name="Watson M."/>
            <person name="Adriaenssens E.M."/>
            <person name="Foster-Nyarko E."/>
            <person name="Jarju S."/>
            <person name="Secka A."/>
            <person name="Antonio M."/>
            <person name="Oren A."/>
            <person name="Chaudhuri R."/>
            <person name="La Ragione R.M."/>
            <person name="Hildebrand F."/>
            <person name="Pallen M.J."/>
        </authorList>
    </citation>
    <scope>NUCLEOTIDE SEQUENCE [LARGE SCALE GENOMIC DNA]</scope>
    <source>
        <strain evidence="4 5">Sa2CUA8</strain>
    </source>
</reference>
<dbReference type="Proteomes" id="UP000633601">
    <property type="component" value="Unassembled WGS sequence"/>
</dbReference>
<evidence type="ECO:0000313" key="4">
    <source>
        <dbReference type="EMBL" id="MBD7998711.1"/>
    </source>
</evidence>
<accession>A0ABR8V1N9</accession>
<evidence type="ECO:0000256" key="2">
    <source>
        <dbReference type="SAM" id="Phobius"/>
    </source>
</evidence>
<evidence type="ECO:0000313" key="5">
    <source>
        <dbReference type="Proteomes" id="UP000633601"/>
    </source>
</evidence>
<organism evidence="4 5">
    <name type="scientific">Oerskovia gallyi</name>
    <dbReference type="NCBI Taxonomy" id="2762226"/>
    <lineage>
        <taxon>Bacteria</taxon>
        <taxon>Bacillati</taxon>
        <taxon>Actinomycetota</taxon>
        <taxon>Actinomycetes</taxon>
        <taxon>Micrococcales</taxon>
        <taxon>Cellulomonadaceae</taxon>
        <taxon>Oerskovia</taxon>
    </lineage>
</organism>
<keyword evidence="2" id="KW-0812">Transmembrane</keyword>
<sequence length="267" mass="28431">MSNRTRLGGVVVLIALVLVGAAAGNRWSFRLEPVTTRPTSVVPPPPVQRTEDTALFLEGLDERAAGLSIGEYMTYLAVLVALVLVVVTIVHLRRRTREPAIQAPAPHDHVATGASIALPALTVQLPALRRGVQHARHLLDTAATPRDAVTAAWIALEDAAADTGHRRHPAQTPTEFTTTVLDATPADPDAVTTLLKLYQRARFTTHPLTPQDVDAARSCLERLAIAFTPPVSDDSDDSDDSGGGRGDADAPQHQATTSTPAPRGETR</sequence>
<feature type="transmembrane region" description="Helical" evidence="2">
    <location>
        <begin position="72"/>
        <end position="92"/>
    </location>
</feature>
<keyword evidence="2" id="KW-1133">Transmembrane helix</keyword>
<name>A0ABR8V1N9_9CELL</name>
<evidence type="ECO:0000259" key="3">
    <source>
        <dbReference type="Pfam" id="PF13559"/>
    </source>
</evidence>
<comment type="caution">
    <text evidence="4">The sequence shown here is derived from an EMBL/GenBank/DDBJ whole genome shotgun (WGS) entry which is preliminary data.</text>
</comment>
<gene>
    <name evidence="4" type="ORF">H9640_09125</name>
</gene>
<keyword evidence="2" id="KW-0472">Membrane</keyword>
<dbReference type="Pfam" id="PF13559">
    <property type="entry name" value="DUF4129"/>
    <property type="match status" value="1"/>
</dbReference>
<proteinExistence type="predicted"/>
<dbReference type="InterPro" id="IPR025403">
    <property type="entry name" value="TgpA-like_C"/>
</dbReference>
<feature type="domain" description="Protein-glutamine gamma-glutamyltransferase-like C-terminal" evidence="3">
    <location>
        <begin position="152"/>
        <end position="221"/>
    </location>
</feature>
<keyword evidence="5" id="KW-1185">Reference proteome</keyword>
<protein>
    <submittedName>
        <fullName evidence="4">DUF4129 domain-containing protein</fullName>
    </submittedName>
</protein>